<keyword evidence="1" id="KW-0175">Coiled coil</keyword>
<protein>
    <submittedName>
        <fullName evidence="2">Uncharacterized protein</fullName>
    </submittedName>
</protein>
<dbReference type="EMBL" id="AABL01000435">
    <property type="protein sequence ID" value="EAA20962.1"/>
    <property type="molecule type" value="Genomic_DNA"/>
</dbReference>
<evidence type="ECO:0000313" key="3">
    <source>
        <dbReference type="Proteomes" id="UP000008553"/>
    </source>
</evidence>
<keyword evidence="3" id="KW-1185">Reference proteome</keyword>
<evidence type="ECO:0000256" key="1">
    <source>
        <dbReference type="SAM" id="Coils"/>
    </source>
</evidence>
<dbReference type="InParanoid" id="Q7RP48"/>
<accession>Q7RP48</accession>
<organism evidence="2 3">
    <name type="scientific">Plasmodium yoelii yoelii</name>
    <dbReference type="NCBI Taxonomy" id="73239"/>
    <lineage>
        <taxon>Eukaryota</taxon>
        <taxon>Sar</taxon>
        <taxon>Alveolata</taxon>
        <taxon>Apicomplexa</taxon>
        <taxon>Aconoidasida</taxon>
        <taxon>Haemosporida</taxon>
        <taxon>Plasmodiidae</taxon>
        <taxon>Plasmodium</taxon>
        <taxon>Plasmodium (Vinckeia)</taxon>
    </lineage>
</organism>
<dbReference type="PaxDb" id="73239-Q7RP48"/>
<dbReference type="Proteomes" id="UP000008553">
    <property type="component" value="Unassembled WGS sequence"/>
</dbReference>
<dbReference type="AlphaFoldDB" id="Q7RP48"/>
<sequence>MKKLYSKNLSVEELDELIKNEEIKYEYLKKENEKIKEKNLKIQKKLLNYVECDNFTCENNKNYNLEKYNIILESIIDYINKLKAIDTYMKNDIYYLFDNFFYCIKEAILKQNSLWYFT</sequence>
<name>Q7RP48_PLAYO</name>
<evidence type="ECO:0000313" key="2">
    <source>
        <dbReference type="EMBL" id="EAA20962.1"/>
    </source>
</evidence>
<proteinExistence type="predicted"/>
<gene>
    <name evidence="2" type="ORF">PY01613</name>
</gene>
<comment type="caution">
    <text evidence="2">The sequence shown here is derived from an EMBL/GenBank/DDBJ whole genome shotgun (WGS) entry which is preliminary data.</text>
</comment>
<feature type="coiled-coil region" evidence="1">
    <location>
        <begin position="11"/>
        <end position="48"/>
    </location>
</feature>
<reference evidence="2 3" key="1">
    <citation type="journal article" date="2002" name="Nature">
        <title>Genome sequence and comparative analysis of the model rodent malaria parasite Plasmodium yoelii yoelii.</title>
        <authorList>
            <person name="Carlton J.M."/>
            <person name="Angiuoli S.V."/>
            <person name="Suh B.B."/>
            <person name="Kooij T.W."/>
            <person name="Pertea M."/>
            <person name="Silva J.C."/>
            <person name="Ermolaeva M.D."/>
            <person name="Allen J.E."/>
            <person name="Selengut J.D."/>
            <person name="Koo H.L."/>
            <person name="Peterson J.D."/>
            <person name="Pop M."/>
            <person name="Kosack D.S."/>
            <person name="Shumway M.F."/>
            <person name="Bidwell S.L."/>
            <person name="Shallom S.J."/>
            <person name="van Aken S.E."/>
            <person name="Riedmuller S.B."/>
            <person name="Feldblyum T.V."/>
            <person name="Cho J.K."/>
            <person name="Quackenbush J."/>
            <person name="Sedegah M."/>
            <person name="Shoaibi A."/>
            <person name="Cummings L.M."/>
            <person name="Florens L."/>
            <person name="Yates J.R."/>
            <person name="Raine J.D."/>
            <person name="Sinden R.E."/>
            <person name="Harris M.A."/>
            <person name="Cunningham D.A."/>
            <person name="Preiser P.R."/>
            <person name="Bergman L.W."/>
            <person name="Vaidya A.B."/>
            <person name="van Lin L.H."/>
            <person name="Janse C.J."/>
            <person name="Waters A.P."/>
            <person name="Smith H.O."/>
            <person name="White O.R."/>
            <person name="Salzberg S.L."/>
            <person name="Venter J.C."/>
            <person name="Fraser C.M."/>
            <person name="Hoffman S.L."/>
            <person name="Gardner M.J."/>
            <person name="Carucci D.J."/>
        </authorList>
    </citation>
    <scope>NUCLEOTIDE SEQUENCE [LARGE SCALE GENOMIC DNA]</scope>
    <source>
        <strain evidence="2 3">17XNL</strain>
    </source>
</reference>